<protein>
    <submittedName>
        <fullName evidence="2">LuxR C-terminal-related transcriptional regulator</fullName>
    </submittedName>
</protein>
<dbReference type="SMART" id="SM00421">
    <property type="entry name" value="HTH_LUXR"/>
    <property type="match status" value="1"/>
</dbReference>
<feature type="domain" description="HTH luxR-type" evidence="1">
    <location>
        <begin position="830"/>
        <end position="895"/>
    </location>
</feature>
<dbReference type="InterPro" id="IPR036388">
    <property type="entry name" value="WH-like_DNA-bd_sf"/>
</dbReference>
<organism evidence="2 3">
    <name type="scientific">Nocardioides humi</name>
    <dbReference type="NCBI Taxonomy" id="449461"/>
    <lineage>
        <taxon>Bacteria</taxon>
        <taxon>Bacillati</taxon>
        <taxon>Actinomycetota</taxon>
        <taxon>Actinomycetes</taxon>
        <taxon>Propionibacteriales</taxon>
        <taxon>Nocardioidaceae</taxon>
        <taxon>Nocardioides</taxon>
    </lineage>
</organism>
<dbReference type="PROSITE" id="PS50043">
    <property type="entry name" value="HTH_LUXR_2"/>
    <property type="match status" value="1"/>
</dbReference>
<dbReference type="SUPFAM" id="SSF46894">
    <property type="entry name" value="C-terminal effector domain of the bipartite response regulators"/>
    <property type="match status" value="1"/>
</dbReference>
<dbReference type="InterPro" id="IPR027417">
    <property type="entry name" value="P-loop_NTPase"/>
</dbReference>
<dbReference type="Gene3D" id="3.40.50.300">
    <property type="entry name" value="P-loop containing nucleotide triphosphate hydrolases"/>
    <property type="match status" value="1"/>
</dbReference>
<dbReference type="SUPFAM" id="SSF52540">
    <property type="entry name" value="P-loop containing nucleoside triphosphate hydrolases"/>
    <property type="match status" value="1"/>
</dbReference>
<dbReference type="Gene3D" id="1.25.40.10">
    <property type="entry name" value="Tetratricopeptide repeat domain"/>
    <property type="match status" value="1"/>
</dbReference>
<gene>
    <name evidence="2" type="ORF">GCM10009788_15340</name>
</gene>
<sequence length="903" mass="97775">MPAAILPATPVLPVSAPRPRRVRHDAVMAPVPLSGSVPQSGRADMRAGAIVRPRLLDLLEVDPAPVTVLQAPSGYGKTTLVRQWAAGPRPPEERLVWVALSAEVESDRAFWTTVVAAGCRLGHLSPERAGVVADDVDALDDPVPVLRDLLAGRAPVVLVVDAYEHARGATDQVDRDILRLTAELPNLRVVVTTRAATTLADPVHQVRDAVRLIGEQDLGFTPEETALLFAEHLPDDLGAAAADVHRDTRGYPLAIRAASLALRGRSRLPARDSAEWRAIVAQDLSSQMHDAALSEFVRDTAAAPYFDLELAQALTGLEDAGPVVDRLEWNGFGRWVPYLADRPVFQYVDSLREAVRGDLRAHDSDRYRRSAGTAATWLHDHDEHEQALELAVDAGRYELASRIFRSVLLSSPESYTTDHLDRQLARIPRTVLMRQPALAFARGLALLSNPATRGASAEYFLRAAEQTGEDWRGLDRGSSFFQRVAKSASLRFIGRYVEAAAAGRSALDFYDDIDIGDDDRLLELRAMGLRQLGYSLFQAGELEDAHAVVIRAITTATRPWARNYTLVYGLGLSAISGWGREAAYTAQLIDPAAWPRDHAYTYVNALGRIGNAMLRLDAFDFAGALAEYDGCESFVHTAEFWPFLTWTLLQAHLGLGEPAPESQRIADALQASPPPPGTGENFGTAALHGLLAIAWLSQGRTREAAQLLRRPTRWPGQLAPAQVLSRLTAGDAAGALHVVPRLEAVPGHSIRSRASLLTLGAAAALRAGHPDAAGALLDRAASLYAEHGARTHLLHVPGKDLEALRDLARHTGRTAASAYLDVDVVGTIDPGVEVVPLTAQEVTVLRASIDHPRRSDLAAALHLSPETVKSHMRSIYRKWGVSSREAALERGLRLGLLGDDPTG</sequence>
<accession>A0ABN2A5B3</accession>
<reference evidence="2 3" key="1">
    <citation type="journal article" date="2019" name="Int. J. Syst. Evol. Microbiol.">
        <title>The Global Catalogue of Microorganisms (GCM) 10K type strain sequencing project: providing services to taxonomists for standard genome sequencing and annotation.</title>
        <authorList>
            <consortium name="The Broad Institute Genomics Platform"/>
            <consortium name="The Broad Institute Genome Sequencing Center for Infectious Disease"/>
            <person name="Wu L."/>
            <person name="Ma J."/>
        </authorList>
    </citation>
    <scope>NUCLEOTIDE SEQUENCE [LARGE SCALE GENOMIC DNA]</scope>
    <source>
        <strain evidence="2 3">JCM 14942</strain>
    </source>
</reference>
<dbReference type="Pfam" id="PF00196">
    <property type="entry name" value="GerE"/>
    <property type="match status" value="1"/>
</dbReference>
<proteinExistence type="predicted"/>
<dbReference type="InterPro" id="IPR000792">
    <property type="entry name" value="Tscrpt_reg_LuxR_C"/>
</dbReference>
<evidence type="ECO:0000313" key="2">
    <source>
        <dbReference type="EMBL" id="GAA1511803.1"/>
    </source>
</evidence>
<dbReference type="Gene3D" id="1.10.10.10">
    <property type="entry name" value="Winged helix-like DNA-binding domain superfamily/Winged helix DNA-binding domain"/>
    <property type="match status" value="1"/>
</dbReference>
<name>A0ABN2A5B3_9ACTN</name>
<evidence type="ECO:0000259" key="1">
    <source>
        <dbReference type="PROSITE" id="PS50043"/>
    </source>
</evidence>
<comment type="caution">
    <text evidence="2">The sequence shown here is derived from an EMBL/GenBank/DDBJ whole genome shotgun (WGS) entry which is preliminary data.</text>
</comment>
<dbReference type="InterPro" id="IPR016032">
    <property type="entry name" value="Sig_transdc_resp-reg_C-effctor"/>
</dbReference>
<dbReference type="Proteomes" id="UP001500842">
    <property type="component" value="Unassembled WGS sequence"/>
</dbReference>
<evidence type="ECO:0000313" key="3">
    <source>
        <dbReference type="Proteomes" id="UP001500842"/>
    </source>
</evidence>
<keyword evidence="3" id="KW-1185">Reference proteome</keyword>
<dbReference type="EMBL" id="BAAAOR010000012">
    <property type="protein sequence ID" value="GAA1511803.1"/>
    <property type="molecule type" value="Genomic_DNA"/>
</dbReference>
<dbReference type="InterPro" id="IPR011990">
    <property type="entry name" value="TPR-like_helical_dom_sf"/>
</dbReference>